<comment type="caution">
    <text evidence="8">The sequence shown here is derived from an EMBL/GenBank/DDBJ whole genome shotgun (WGS) entry which is preliminary data.</text>
</comment>
<feature type="coiled-coil region" evidence="5">
    <location>
        <begin position="733"/>
        <end position="770"/>
    </location>
</feature>
<evidence type="ECO:0000313" key="8">
    <source>
        <dbReference type="EMBL" id="GBM29832.1"/>
    </source>
</evidence>
<feature type="coiled-coil region" evidence="5">
    <location>
        <begin position="39"/>
        <end position="285"/>
    </location>
</feature>
<dbReference type="SMART" id="SM00755">
    <property type="entry name" value="Grip"/>
    <property type="match status" value="1"/>
</dbReference>
<comment type="subcellular location">
    <subcellularLocation>
        <location evidence="1">Cytoplasm</location>
    </subcellularLocation>
</comment>
<evidence type="ECO:0000256" key="4">
    <source>
        <dbReference type="ARBA" id="ARBA00023054"/>
    </source>
</evidence>
<keyword evidence="3" id="KW-0597">Phosphoprotein</keyword>
<gene>
    <name evidence="8" type="primary">Gcc2</name>
    <name evidence="8" type="ORF">AVEN_48280_1</name>
</gene>
<feature type="coiled-coil region" evidence="5">
    <location>
        <begin position="910"/>
        <end position="986"/>
    </location>
</feature>
<dbReference type="InterPro" id="IPR051841">
    <property type="entry name" value="MT-Golgi_org_protein"/>
</dbReference>
<evidence type="ECO:0000256" key="6">
    <source>
        <dbReference type="SAM" id="MobiDB-lite"/>
    </source>
</evidence>
<dbReference type="Proteomes" id="UP000499080">
    <property type="component" value="Unassembled WGS sequence"/>
</dbReference>
<keyword evidence="4 5" id="KW-0175">Coiled coil</keyword>
<feature type="coiled-coil region" evidence="5">
    <location>
        <begin position="314"/>
        <end position="380"/>
    </location>
</feature>
<dbReference type="Pfam" id="PF01465">
    <property type="entry name" value="GRIP"/>
    <property type="match status" value="1"/>
</dbReference>
<dbReference type="InterPro" id="IPR000237">
    <property type="entry name" value="GRIP_dom"/>
</dbReference>
<feature type="coiled-coil region" evidence="5">
    <location>
        <begin position="1570"/>
        <end position="1697"/>
    </location>
</feature>
<feature type="coiled-coil region" evidence="5">
    <location>
        <begin position="481"/>
        <end position="536"/>
    </location>
</feature>
<dbReference type="Pfam" id="PF16704">
    <property type="entry name" value="Rab_bind"/>
    <property type="match status" value="1"/>
</dbReference>
<reference evidence="8 9" key="1">
    <citation type="journal article" date="2019" name="Sci. Rep.">
        <title>Orb-weaving spider Araneus ventricosus genome elucidates the spidroin gene catalogue.</title>
        <authorList>
            <person name="Kono N."/>
            <person name="Nakamura H."/>
            <person name="Ohtoshi R."/>
            <person name="Moran D.A.P."/>
            <person name="Shinohara A."/>
            <person name="Yoshida Y."/>
            <person name="Fujiwara M."/>
            <person name="Mori M."/>
            <person name="Tomita M."/>
            <person name="Arakawa K."/>
        </authorList>
    </citation>
    <scope>NUCLEOTIDE SEQUENCE [LARGE SCALE GENOMIC DNA]</scope>
</reference>
<keyword evidence="2" id="KW-0963">Cytoplasm</keyword>
<feature type="coiled-coil region" evidence="5">
    <location>
        <begin position="1138"/>
        <end position="1165"/>
    </location>
</feature>
<feature type="region of interest" description="Disordered" evidence="6">
    <location>
        <begin position="811"/>
        <end position="838"/>
    </location>
</feature>
<evidence type="ECO:0000259" key="7">
    <source>
        <dbReference type="PROSITE" id="PS50913"/>
    </source>
</evidence>
<sequence length="1905" mass="218914">MAESSDAVQETEEAKKKVLLEEKSKEDLIKIVKKQLTLLQKAKGRTEELSRKCTSLEEEKNQAVEEQESMIIGLQQQLETLELKIWDITKTSDRISEEKNAEITKLNDKIKSVEAEKNGYFTSLNEKEEQIQCLSMQMATVKETCHCLQDELSNLQKTNNDLKNEIAILLEARNTALESLKAKSFELDSKTKECSELNDKIDELKKKYSICIEENCLLTSKIQNLETEVKNLQQGKADLLSKAENSEVNDFSILIRDNQKLQEEVNLLRKENDNLKESSTSIESKTTSRNELQIQGISEIRKENFEPQQHLCNIESTNSKLKQKQHSLEEEVQNLSEKVQLLETEKQEQTVGLEAVLKEKLELKEEVERLMSLLQELTEFKTGYEYALLHGAATESFTELSAVENTQNIDSKGILNSTSKLASNLSSDKIDESSGKTVKFEEAESGSGFEFGILGGGDINEIYENSDAEKSEINEIQTTRETELVCLYEQLKLEKDHLEEEIKLLKIRLDDYSSVLQETLSDNESLKLALEKCQKDHSSTSLKEITNFAEESSNIELEVTEKLSHTGKEFETSVIDLENQILSLNKKINFLETENLDYCEKNSSLMKELESLNATIKSFSQILQDLEIQNKNITLHCNTLEKQNFEISEKLKKKCEELNEFNFQFELLVIKIKEALQHKYKTNSSSPRKAEEQLSENMNLFKILLADLIVSCNDNSLKVKTLEDTLNDLLFKKQAVDEELLQMKELNQFLEDEARELRNEVEQIKTERNSLFQPPDDSYCRDQCPRSPNELYSIEEIDDDPPVDLVSSEISESTTQQHCTDVEGKEDDEISSENSAITSTKVDISVQANIPDDKSDVYTLPSKREEQDNKSDIDHSWNLESICECKSVIEQLETENSSLTDSLNAKSTLIERIHSELDAQLEKVEELTKESEMKDRTITHYQNLSKMLREELDELNEVSITTSSFMKHMKNVMNELQNDRVKLKSDISFLKTFSGEALSSIRNYLSATVYEYDEKVKVVTDRCSHMNEVFHYIMLQLGRISKDFGLWLNILTQVNNVGENIYFPLSDDDINLLKQSCQNLDVEDLFEDVCSSDCCLVINDFKKLEILKQELFSLIHSSLFNSYQSTLKELNEYKNSIVPNLESTVKSLEDKLSSSNKDIKEVLLEQKLEKSDEEPSVAHLKNQLAETEIKMTKCKQIALKLKKELQESKKQANEVRLEKEKYVAQLAETQKELEKISSEQFHYVQNYQSLQNEYDKTQDDLEIQKENAKKLEMDLSSTLVELNSMKEKVVDMDSQLLKANHNLEIIESAKQGKEKLLAELESKLIVLESKKQEKIHKIEELEADLKARMEQINNLVEENNNLKAQLQSSQKDENKKNLLDLEMADYERSILELNNKIQKKNDEISDLKQKLSCESEKSQGLLEEIESTEKLKETEQKRADSLKEMLDKTKSELAVTKERGAELLTKVSHLQMQLEIVIQQEENCKLQLSETSAEIQHLKEMLKTSSENHQRIVHTLETKVSTQKQEILCAHKEVESIKQEFENYKVRVHSVLKQQKSTAPTLTPIEENVKEKLESMVDKLKMQVKQLSEKLSAVSMEYEALQEEQDTLLQRYNKAIEDREMKDTEWHAKLEQLNAEKNKLRAAQEELSSQHLLQNEMLVSTYKKQIKIMSDEHKRTVNELQKQLESADLEIARLQRDQQKTHGLPLTPTVQDNPISFDILSQERQEGEGSESIDGSDTPIRHLSLATIPTSGFLPFEKLLQSPHDELSTSASFMSNQDNEKLLSDLNAANKKIEHLSEVLNESESTNLRLSEQVRVLKEEVRRLERNKEREQHAENLEYLKNVFIKFATLSPCSEKAMLIPVLTTMLKLSPAEQQQLKSISGDIDGDESSTSGWGSYLHRWSGLA</sequence>
<evidence type="ECO:0000313" key="9">
    <source>
        <dbReference type="Proteomes" id="UP000499080"/>
    </source>
</evidence>
<dbReference type="EMBL" id="BGPR01000645">
    <property type="protein sequence ID" value="GBM29832.1"/>
    <property type="molecule type" value="Genomic_DNA"/>
</dbReference>
<proteinExistence type="predicted"/>
<dbReference type="PANTHER" id="PTHR18902">
    <property type="entry name" value="NUCLEAR MITOTIC APPARATUS PROTEIN 1-RELATED"/>
    <property type="match status" value="1"/>
</dbReference>
<feature type="coiled-coil region" evidence="5">
    <location>
        <begin position="1191"/>
        <end position="1459"/>
    </location>
</feature>
<feature type="region of interest" description="Disordered" evidence="6">
    <location>
        <begin position="852"/>
        <end position="872"/>
    </location>
</feature>
<feature type="domain" description="GRIP" evidence="7">
    <location>
        <begin position="1830"/>
        <end position="1880"/>
    </location>
</feature>
<evidence type="ECO:0000256" key="3">
    <source>
        <dbReference type="ARBA" id="ARBA00022553"/>
    </source>
</evidence>
<organism evidence="8 9">
    <name type="scientific">Araneus ventricosus</name>
    <name type="common">Orbweaver spider</name>
    <name type="synonym">Epeira ventricosa</name>
    <dbReference type="NCBI Taxonomy" id="182803"/>
    <lineage>
        <taxon>Eukaryota</taxon>
        <taxon>Metazoa</taxon>
        <taxon>Ecdysozoa</taxon>
        <taxon>Arthropoda</taxon>
        <taxon>Chelicerata</taxon>
        <taxon>Arachnida</taxon>
        <taxon>Araneae</taxon>
        <taxon>Araneomorphae</taxon>
        <taxon>Entelegynae</taxon>
        <taxon>Araneoidea</taxon>
        <taxon>Araneidae</taxon>
        <taxon>Araneus</taxon>
    </lineage>
</organism>
<keyword evidence="9" id="KW-1185">Reference proteome</keyword>
<protein>
    <submittedName>
        <fullName evidence="8">GRIP and coiled-coil domain-containing protein 2</fullName>
    </submittedName>
</protein>
<feature type="coiled-coil region" evidence="5">
    <location>
        <begin position="574"/>
        <end position="643"/>
    </location>
</feature>
<evidence type="ECO:0000256" key="2">
    <source>
        <dbReference type="ARBA" id="ARBA00022490"/>
    </source>
</evidence>
<feature type="coiled-coil region" evidence="5">
    <location>
        <begin position="1779"/>
        <end position="1837"/>
    </location>
</feature>
<dbReference type="OrthoDB" id="1926336at2759"/>
<name>A0A4Y2EKP8_ARAVE</name>
<accession>A0A4Y2EKP8</accession>
<evidence type="ECO:0000256" key="5">
    <source>
        <dbReference type="SAM" id="Coils"/>
    </source>
</evidence>
<dbReference type="InterPro" id="IPR032023">
    <property type="entry name" value="GCC2_Rab_bind"/>
</dbReference>
<dbReference type="PANTHER" id="PTHR18902:SF25">
    <property type="entry name" value="GRIP AND COILED-COIL DOMAIN-CONTAINING PROTEIN 2"/>
    <property type="match status" value="1"/>
</dbReference>
<dbReference type="GO" id="GO:0005737">
    <property type="term" value="C:cytoplasm"/>
    <property type="evidence" value="ECO:0007669"/>
    <property type="project" value="UniProtKB-SubCell"/>
</dbReference>
<evidence type="ECO:0000256" key="1">
    <source>
        <dbReference type="ARBA" id="ARBA00004496"/>
    </source>
</evidence>
<dbReference type="PROSITE" id="PS50913">
    <property type="entry name" value="GRIP"/>
    <property type="match status" value="1"/>
</dbReference>